<proteinExistence type="predicted"/>
<sequence>MPCKDAMIEKVISLTPDMIVEDALHILEHEKIRTAPVISSDNRLLGMFGFMSVMRQVLPVSVTMTNGLEHLDFARGAKPDIAKRINEIKSKPVESAMEQEPITISPDLSVWEGILKLTKHGSPLPVVESGTQKFLGILTEQSAISELELIVSSSS</sequence>
<feature type="domain" description="CBS" evidence="3">
    <location>
        <begin position="97"/>
        <end position="153"/>
    </location>
</feature>
<organism evidence="4 5">
    <name type="scientific">Cohaesibacter marisflavi</name>
    <dbReference type="NCBI Taxonomy" id="655353"/>
    <lineage>
        <taxon>Bacteria</taxon>
        <taxon>Pseudomonadati</taxon>
        <taxon>Pseudomonadota</taxon>
        <taxon>Alphaproteobacteria</taxon>
        <taxon>Hyphomicrobiales</taxon>
        <taxon>Cohaesibacteraceae</taxon>
    </lineage>
</organism>
<evidence type="ECO:0000259" key="3">
    <source>
        <dbReference type="PROSITE" id="PS51371"/>
    </source>
</evidence>
<dbReference type="PROSITE" id="PS51371">
    <property type="entry name" value="CBS"/>
    <property type="match status" value="2"/>
</dbReference>
<dbReference type="PANTHER" id="PTHR43080">
    <property type="entry name" value="CBS DOMAIN-CONTAINING PROTEIN CBSX3, MITOCHONDRIAL"/>
    <property type="match status" value="1"/>
</dbReference>
<dbReference type="InterPro" id="IPR046342">
    <property type="entry name" value="CBS_dom_sf"/>
</dbReference>
<keyword evidence="1 2" id="KW-0129">CBS domain</keyword>
<dbReference type="STRING" id="655353.SAMN04488056_1112"/>
<evidence type="ECO:0000313" key="5">
    <source>
        <dbReference type="Proteomes" id="UP000199236"/>
    </source>
</evidence>
<dbReference type="Pfam" id="PF00571">
    <property type="entry name" value="CBS"/>
    <property type="match status" value="2"/>
</dbReference>
<dbReference type="Gene3D" id="3.10.580.10">
    <property type="entry name" value="CBS-domain"/>
    <property type="match status" value="2"/>
</dbReference>
<dbReference type="AlphaFoldDB" id="A0A1I5J7Q5"/>
<evidence type="ECO:0000256" key="1">
    <source>
        <dbReference type="ARBA" id="ARBA00023122"/>
    </source>
</evidence>
<dbReference type="PANTHER" id="PTHR43080:SF2">
    <property type="entry name" value="CBS DOMAIN-CONTAINING PROTEIN"/>
    <property type="match status" value="1"/>
</dbReference>
<dbReference type="SUPFAM" id="SSF54631">
    <property type="entry name" value="CBS-domain pair"/>
    <property type="match status" value="1"/>
</dbReference>
<dbReference type="InterPro" id="IPR051257">
    <property type="entry name" value="Diverse_CBS-Domain"/>
</dbReference>
<dbReference type="SMART" id="SM00116">
    <property type="entry name" value="CBS"/>
    <property type="match status" value="2"/>
</dbReference>
<evidence type="ECO:0000313" key="4">
    <source>
        <dbReference type="EMBL" id="SFO68762.1"/>
    </source>
</evidence>
<gene>
    <name evidence="4" type="ORF">SAMN04488056_1112</name>
</gene>
<reference evidence="4 5" key="1">
    <citation type="submission" date="2016-10" db="EMBL/GenBank/DDBJ databases">
        <authorList>
            <person name="de Groot N.N."/>
        </authorList>
    </citation>
    <scope>NUCLEOTIDE SEQUENCE [LARGE SCALE GENOMIC DNA]</scope>
    <source>
        <strain evidence="4 5">CGMCC 1.9157</strain>
    </source>
</reference>
<dbReference type="InterPro" id="IPR000644">
    <property type="entry name" value="CBS_dom"/>
</dbReference>
<evidence type="ECO:0000256" key="2">
    <source>
        <dbReference type="PROSITE-ProRule" id="PRU00703"/>
    </source>
</evidence>
<dbReference type="Proteomes" id="UP000199236">
    <property type="component" value="Unassembled WGS sequence"/>
</dbReference>
<protein>
    <submittedName>
        <fullName evidence="4">CBS domain-containing protein</fullName>
    </submittedName>
</protein>
<name>A0A1I5J7Q5_9HYPH</name>
<feature type="domain" description="CBS" evidence="3">
    <location>
        <begin position="7"/>
        <end position="64"/>
    </location>
</feature>
<accession>A0A1I5J7Q5</accession>
<dbReference type="OrthoDB" id="9783590at2"/>
<dbReference type="RefSeq" id="WP_139229306.1">
    <property type="nucleotide sequence ID" value="NZ_FOVR01000011.1"/>
</dbReference>
<dbReference type="EMBL" id="FOVR01000011">
    <property type="protein sequence ID" value="SFO68762.1"/>
    <property type="molecule type" value="Genomic_DNA"/>
</dbReference>
<keyword evidence="5" id="KW-1185">Reference proteome</keyword>